<sequence length="59" mass="6035">MNASVKRGLIISIIAGLLGGGANYLMEGDVAKALVVVGIGFVLGLIIMFLFSLGGGRRD</sequence>
<organism evidence="2 3">
    <name type="scientific">Corynebacterium phocae</name>
    <dbReference type="NCBI Taxonomy" id="161895"/>
    <lineage>
        <taxon>Bacteria</taxon>
        <taxon>Bacillati</taxon>
        <taxon>Actinomycetota</taxon>
        <taxon>Actinomycetes</taxon>
        <taxon>Mycobacteriales</taxon>
        <taxon>Corynebacteriaceae</taxon>
        <taxon>Corynebacterium</taxon>
    </lineage>
</organism>
<name>A0A1L7D578_9CORY</name>
<dbReference type="KEGG" id="cpho:CPHO_09925"/>
<dbReference type="RefSeq" id="WP_075735409.1">
    <property type="nucleotide sequence ID" value="NZ_CP009249.1"/>
</dbReference>
<dbReference type="Proteomes" id="UP000185491">
    <property type="component" value="Chromosome"/>
</dbReference>
<keyword evidence="1" id="KW-1133">Transmembrane helix</keyword>
<evidence type="ECO:0000313" key="2">
    <source>
        <dbReference type="EMBL" id="APT93153.1"/>
    </source>
</evidence>
<reference evidence="2 3" key="1">
    <citation type="submission" date="2014-08" db="EMBL/GenBank/DDBJ databases">
        <title>Complete genome sequence of Corynebacterium phocae M408/89/1(T)(=DSM 44612(T)), isolated from the common seal (Phoca vitulina).</title>
        <authorList>
            <person name="Ruckert C."/>
            <person name="Albersmeier A."/>
            <person name="Winkler A."/>
            <person name="Kalinowski J."/>
        </authorList>
    </citation>
    <scope>NUCLEOTIDE SEQUENCE [LARGE SCALE GENOMIC DNA]</scope>
    <source>
        <strain evidence="2 3">M408/89/1</strain>
    </source>
</reference>
<keyword evidence="1" id="KW-0812">Transmembrane</keyword>
<evidence type="ECO:0000313" key="3">
    <source>
        <dbReference type="Proteomes" id="UP000185491"/>
    </source>
</evidence>
<keyword evidence="3" id="KW-1185">Reference proteome</keyword>
<evidence type="ECO:0000256" key="1">
    <source>
        <dbReference type="SAM" id="Phobius"/>
    </source>
</evidence>
<accession>A0A1L7D578</accession>
<feature type="transmembrane region" description="Helical" evidence="1">
    <location>
        <begin position="7"/>
        <end position="26"/>
    </location>
</feature>
<proteinExistence type="predicted"/>
<dbReference type="AlphaFoldDB" id="A0A1L7D578"/>
<feature type="transmembrane region" description="Helical" evidence="1">
    <location>
        <begin position="32"/>
        <end position="53"/>
    </location>
</feature>
<dbReference type="EMBL" id="CP009249">
    <property type="protein sequence ID" value="APT93153.1"/>
    <property type="molecule type" value="Genomic_DNA"/>
</dbReference>
<gene>
    <name evidence="2" type="ORF">CPHO_09925</name>
</gene>
<protein>
    <submittedName>
        <fullName evidence="2">Uncharacterized protein</fullName>
    </submittedName>
</protein>
<keyword evidence="1" id="KW-0472">Membrane</keyword>